<evidence type="ECO:0000313" key="5">
    <source>
        <dbReference type="EMBL" id="KAF4713431.1"/>
    </source>
</evidence>
<feature type="region of interest" description="Disordered" evidence="4">
    <location>
        <begin position="395"/>
        <end position="479"/>
    </location>
</feature>
<keyword evidence="6" id="KW-1185">Reference proteome</keyword>
<comment type="similarity">
    <text evidence="1">Belongs to the prefoldin subunit beta family.</text>
</comment>
<feature type="compositionally biased region" description="Low complexity" evidence="4">
    <location>
        <begin position="25"/>
        <end position="34"/>
    </location>
</feature>
<feature type="region of interest" description="Disordered" evidence="4">
    <location>
        <begin position="346"/>
        <end position="383"/>
    </location>
</feature>
<feature type="compositionally biased region" description="Basic and acidic residues" evidence="4">
    <location>
        <begin position="401"/>
        <end position="411"/>
    </location>
</feature>
<dbReference type="AlphaFoldDB" id="A0A7J6QZ69"/>
<dbReference type="GO" id="GO:0051082">
    <property type="term" value="F:unfolded protein binding"/>
    <property type="evidence" value="ECO:0007669"/>
    <property type="project" value="InterPro"/>
</dbReference>
<feature type="compositionally biased region" description="Basic residues" evidence="4">
    <location>
        <begin position="348"/>
        <end position="360"/>
    </location>
</feature>
<gene>
    <name evidence="5" type="primary">PFDN2_2</name>
    <name evidence="5" type="ORF">FOZ63_030679</name>
</gene>
<evidence type="ECO:0000313" key="6">
    <source>
        <dbReference type="Proteomes" id="UP000553632"/>
    </source>
</evidence>
<feature type="non-terminal residue" evidence="5">
    <location>
        <position position="1"/>
    </location>
</feature>
<evidence type="ECO:0000256" key="3">
    <source>
        <dbReference type="SAM" id="Coils"/>
    </source>
</evidence>
<reference evidence="5 6" key="1">
    <citation type="submission" date="2020-04" db="EMBL/GenBank/DDBJ databases">
        <title>Perkinsus olseni comparative genomics.</title>
        <authorList>
            <person name="Bogema D.R."/>
        </authorList>
    </citation>
    <scope>NUCLEOTIDE SEQUENCE [LARGE SCALE GENOMIC DNA]</scope>
    <source>
        <strain evidence="5 6">ATCC PRA-207</strain>
    </source>
</reference>
<feature type="region of interest" description="Disordered" evidence="4">
    <location>
        <begin position="19"/>
        <end position="41"/>
    </location>
</feature>
<dbReference type="InterPro" id="IPR009053">
    <property type="entry name" value="Prefoldin"/>
</dbReference>
<sequence>QSRIVELRVRIVAFAMASPTAVPEDSSSSSKSDSLTPKEVQAKVQQLERERSAIVSKIAELEQESKEHGLVLGAFDKVPEDRRCYRLVGGVLVERTVKDFRPVVEDNKARMEEALKSLSDMLSEKTKTMDELIKKYGTTPGLPAAGNDKAKKEDKVEDANSAAPSAGVLRRFWRIFLVEFFIFLLRRPPSMSEVDKRLSPLVKKVDQLISKITSSGQHASSNLINEVGQVCVDLTPSRDQSWRAAKRVLAVGSIENKGYLAMCLVDSIVRHETKHKSPDAQCSFANLFADHVCRLTRRALSVHATDSELGRMGKMLQGWVSKKRFDAAVTKKLKALIPDATDVVNNGLRRRRQSKRKRRSRDLDDGASPTVSPSRAGTGTTVLHHGLMVDQFLRDEEDDDDHHPAERGSPREEEEELVTRPASPLLPPAVDPRPVPSGEQVGEKEARPSSPGGGFTKPPEAADAWTSSPPAGGVREMRG</sequence>
<organism evidence="5 6">
    <name type="scientific">Perkinsus olseni</name>
    <name type="common">Perkinsus atlanticus</name>
    <dbReference type="NCBI Taxonomy" id="32597"/>
    <lineage>
        <taxon>Eukaryota</taxon>
        <taxon>Sar</taxon>
        <taxon>Alveolata</taxon>
        <taxon>Perkinsozoa</taxon>
        <taxon>Perkinsea</taxon>
        <taxon>Perkinsida</taxon>
        <taxon>Perkinsidae</taxon>
        <taxon>Perkinsus</taxon>
    </lineage>
</organism>
<protein>
    <submittedName>
        <fullName evidence="5">Prefoldin subunit 2</fullName>
    </submittedName>
</protein>
<dbReference type="Gene3D" id="1.10.287.370">
    <property type="match status" value="1"/>
</dbReference>
<dbReference type="EMBL" id="JABANO010029511">
    <property type="protein sequence ID" value="KAF4713431.1"/>
    <property type="molecule type" value="Genomic_DNA"/>
</dbReference>
<dbReference type="SUPFAM" id="SSF46579">
    <property type="entry name" value="Prefoldin"/>
    <property type="match status" value="1"/>
</dbReference>
<dbReference type="InterPro" id="IPR027235">
    <property type="entry name" value="PFD2"/>
</dbReference>
<accession>A0A7J6QZ69</accession>
<dbReference type="CDD" id="cd23163">
    <property type="entry name" value="Prefoldin_2"/>
    <property type="match status" value="1"/>
</dbReference>
<dbReference type="Pfam" id="PF01920">
    <property type="entry name" value="Prefoldin_2"/>
    <property type="match status" value="1"/>
</dbReference>
<dbReference type="InterPro" id="IPR002777">
    <property type="entry name" value="PFD_beta-like"/>
</dbReference>
<feature type="region of interest" description="Disordered" evidence="4">
    <location>
        <begin position="138"/>
        <end position="160"/>
    </location>
</feature>
<feature type="non-terminal residue" evidence="5">
    <location>
        <position position="479"/>
    </location>
</feature>
<evidence type="ECO:0000256" key="4">
    <source>
        <dbReference type="SAM" id="MobiDB-lite"/>
    </source>
</evidence>
<dbReference type="InterPro" id="IPR008942">
    <property type="entry name" value="ENTH_VHS"/>
</dbReference>
<dbReference type="Gene3D" id="1.25.40.90">
    <property type="match status" value="1"/>
</dbReference>
<feature type="compositionally biased region" description="Polar residues" evidence="4">
    <location>
        <begin position="369"/>
        <end position="381"/>
    </location>
</feature>
<dbReference type="GO" id="GO:0006457">
    <property type="term" value="P:protein folding"/>
    <property type="evidence" value="ECO:0007669"/>
    <property type="project" value="InterPro"/>
</dbReference>
<keyword evidence="2" id="KW-0143">Chaperone</keyword>
<feature type="compositionally biased region" description="Basic and acidic residues" evidence="4">
    <location>
        <begin position="148"/>
        <end position="158"/>
    </location>
</feature>
<comment type="caution">
    <text evidence="5">The sequence shown here is derived from an EMBL/GenBank/DDBJ whole genome shotgun (WGS) entry which is preliminary data.</text>
</comment>
<feature type="coiled-coil region" evidence="3">
    <location>
        <begin position="108"/>
        <end position="135"/>
    </location>
</feature>
<keyword evidence="3" id="KW-0175">Coiled coil</keyword>
<name>A0A7J6QZ69_PEROL</name>
<dbReference type="PANTHER" id="PTHR13303">
    <property type="entry name" value="PREFOLDIN SUBUNIT 2"/>
    <property type="match status" value="1"/>
</dbReference>
<proteinExistence type="inferred from homology"/>
<feature type="compositionally biased region" description="Pro residues" evidence="4">
    <location>
        <begin position="424"/>
        <end position="435"/>
    </location>
</feature>
<dbReference type="GO" id="GO:0016272">
    <property type="term" value="C:prefoldin complex"/>
    <property type="evidence" value="ECO:0007669"/>
    <property type="project" value="InterPro"/>
</dbReference>
<dbReference type="Proteomes" id="UP000553632">
    <property type="component" value="Unassembled WGS sequence"/>
</dbReference>
<evidence type="ECO:0000256" key="2">
    <source>
        <dbReference type="ARBA" id="ARBA00023186"/>
    </source>
</evidence>
<evidence type="ECO:0000256" key="1">
    <source>
        <dbReference type="ARBA" id="ARBA00008045"/>
    </source>
</evidence>